<proteinExistence type="inferred from homology"/>
<dbReference type="OrthoDB" id="432381at2759"/>
<dbReference type="STRING" id="569365.A0A0D2CKJ4"/>
<dbReference type="GO" id="GO:0016799">
    <property type="term" value="F:hydrolase activity, hydrolyzing N-glycosyl compounds"/>
    <property type="evidence" value="ECO:0007669"/>
    <property type="project" value="InterPro"/>
</dbReference>
<keyword evidence="2" id="KW-0732">Signal</keyword>
<dbReference type="InterPro" id="IPR052775">
    <property type="entry name" value="IUN_hydrolase"/>
</dbReference>
<sequence>MVSFRKLGLLPLVVTPVIGSPMQLERRNSTDKAPRNKVIIDNDYLAGQWDPYLLALNAGWEVLGLTTCTGNTWMPQQAKHALAMLEYGNLSCIPVYTGALYPLVSTYERFHSWEAVHGDLPWQGAFAPYNATLEAEGWDPSGGSDPYRIVQAAFTEGFPTAAAQSSPGAVQFMIDQVHKYPGQVSIFAAGPMTNVALAIRTDPEFASLAKELVIEGGKIDVNLFQFNLLFDPEAAKIVLNANFPRILVSGNVANSVFATDEWIDEVAADGTAAVSMVDPSIVLNSTTFFIDVDVAYASPNYGNVHAYQKALAPPNLRNITYVLQINETRFKNTLKSIYQKPITCADLS</sequence>
<name>A0A0D2CKJ4_9EURO</name>
<dbReference type="InterPro" id="IPR036452">
    <property type="entry name" value="Ribo_hydro-like"/>
</dbReference>
<keyword evidence="5" id="KW-1185">Reference proteome</keyword>
<evidence type="ECO:0000256" key="2">
    <source>
        <dbReference type="SAM" id="SignalP"/>
    </source>
</evidence>
<dbReference type="SUPFAM" id="SSF53590">
    <property type="entry name" value="Nucleoside hydrolase"/>
    <property type="match status" value="1"/>
</dbReference>
<dbReference type="AlphaFoldDB" id="A0A0D2CKJ4"/>
<dbReference type="VEuPathDB" id="FungiDB:PV07_09778"/>
<dbReference type="GeneID" id="27348972"/>
<dbReference type="RefSeq" id="XP_016244255.1">
    <property type="nucleotide sequence ID" value="XM_016397064.1"/>
</dbReference>
<feature type="domain" description="Inosine/uridine-preferring nucleoside hydrolase" evidence="3">
    <location>
        <begin position="38"/>
        <end position="278"/>
    </location>
</feature>
<comment type="similarity">
    <text evidence="1">Belongs to the IUNH family.</text>
</comment>
<dbReference type="PANTHER" id="PTHR46190:SF1">
    <property type="entry name" value="SI:CH211-201H21.5"/>
    <property type="match status" value="1"/>
</dbReference>
<reference evidence="4 5" key="1">
    <citation type="submission" date="2015-01" db="EMBL/GenBank/DDBJ databases">
        <title>The Genome Sequence of Cladophialophora immunda CBS83496.</title>
        <authorList>
            <consortium name="The Broad Institute Genomics Platform"/>
            <person name="Cuomo C."/>
            <person name="de Hoog S."/>
            <person name="Gorbushina A."/>
            <person name="Stielow B."/>
            <person name="Teixiera M."/>
            <person name="Abouelleil A."/>
            <person name="Chapman S.B."/>
            <person name="Priest M."/>
            <person name="Young S.K."/>
            <person name="Wortman J."/>
            <person name="Nusbaum C."/>
            <person name="Birren B."/>
        </authorList>
    </citation>
    <scope>NUCLEOTIDE SEQUENCE [LARGE SCALE GENOMIC DNA]</scope>
    <source>
        <strain evidence="4 5">CBS 83496</strain>
    </source>
</reference>
<organism evidence="4 5">
    <name type="scientific">Cladophialophora immunda</name>
    <dbReference type="NCBI Taxonomy" id="569365"/>
    <lineage>
        <taxon>Eukaryota</taxon>
        <taxon>Fungi</taxon>
        <taxon>Dikarya</taxon>
        <taxon>Ascomycota</taxon>
        <taxon>Pezizomycotina</taxon>
        <taxon>Eurotiomycetes</taxon>
        <taxon>Chaetothyriomycetidae</taxon>
        <taxon>Chaetothyriales</taxon>
        <taxon>Herpotrichiellaceae</taxon>
        <taxon>Cladophialophora</taxon>
    </lineage>
</organism>
<protein>
    <recommendedName>
        <fullName evidence="3">Inosine/uridine-preferring nucleoside hydrolase domain-containing protein</fullName>
    </recommendedName>
</protein>
<evidence type="ECO:0000313" key="5">
    <source>
        <dbReference type="Proteomes" id="UP000054466"/>
    </source>
</evidence>
<feature type="signal peptide" evidence="2">
    <location>
        <begin position="1"/>
        <end position="19"/>
    </location>
</feature>
<evidence type="ECO:0000256" key="1">
    <source>
        <dbReference type="ARBA" id="ARBA00009176"/>
    </source>
</evidence>
<gene>
    <name evidence="4" type="ORF">PV07_09778</name>
</gene>
<evidence type="ECO:0000259" key="3">
    <source>
        <dbReference type="Pfam" id="PF01156"/>
    </source>
</evidence>
<dbReference type="Gene3D" id="3.90.245.10">
    <property type="entry name" value="Ribonucleoside hydrolase-like"/>
    <property type="match status" value="1"/>
</dbReference>
<evidence type="ECO:0000313" key="4">
    <source>
        <dbReference type="EMBL" id="KIW24039.1"/>
    </source>
</evidence>
<accession>A0A0D2CKJ4</accession>
<dbReference type="InterPro" id="IPR001910">
    <property type="entry name" value="Inosine/uridine_hydrolase_dom"/>
</dbReference>
<dbReference type="Pfam" id="PF01156">
    <property type="entry name" value="IU_nuc_hydro"/>
    <property type="match status" value="1"/>
</dbReference>
<feature type="chain" id="PRO_5002239781" description="Inosine/uridine-preferring nucleoside hydrolase domain-containing protein" evidence="2">
    <location>
        <begin position="20"/>
        <end position="348"/>
    </location>
</feature>
<dbReference type="PANTHER" id="PTHR46190">
    <property type="entry name" value="SI:CH211-201H21.5-RELATED"/>
    <property type="match status" value="1"/>
</dbReference>
<dbReference type="Proteomes" id="UP000054466">
    <property type="component" value="Unassembled WGS sequence"/>
</dbReference>
<dbReference type="EMBL" id="KN847045">
    <property type="protein sequence ID" value="KIW24039.1"/>
    <property type="molecule type" value="Genomic_DNA"/>
</dbReference>
<dbReference type="HOGENOM" id="CLU_036838_7_0_1"/>